<keyword evidence="1" id="KW-0732">Signal</keyword>
<dbReference type="EMBL" id="JASPKY010000227">
    <property type="protein sequence ID" value="KAK9718544.1"/>
    <property type="molecule type" value="Genomic_DNA"/>
</dbReference>
<protein>
    <submittedName>
        <fullName evidence="3">Transferrin</fullName>
    </submittedName>
</protein>
<dbReference type="PANTHER" id="PTHR11485">
    <property type="entry name" value="TRANSFERRIN"/>
    <property type="match status" value="1"/>
</dbReference>
<dbReference type="GO" id="GO:0005615">
    <property type="term" value="C:extracellular space"/>
    <property type="evidence" value="ECO:0007669"/>
    <property type="project" value="TreeGrafter"/>
</dbReference>
<dbReference type="SMART" id="SM00094">
    <property type="entry name" value="TR_FER"/>
    <property type="match status" value="1"/>
</dbReference>
<dbReference type="GO" id="GO:0006826">
    <property type="term" value="P:iron ion transport"/>
    <property type="evidence" value="ECO:0007669"/>
    <property type="project" value="TreeGrafter"/>
</dbReference>
<gene>
    <name evidence="3" type="ORF">QE152_g23139</name>
</gene>
<evidence type="ECO:0000256" key="1">
    <source>
        <dbReference type="SAM" id="SignalP"/>
    </source>
</evidence>
<dbReference type="AlphaFoldDB" id="A0AAW1KIL6"/>
<evidence type="ECO:0000313" key="3">
    <source>
        <dbReference type="EMBL" id="KAK9718544.1"/>
    </source>
</evidence>
<accession>A0AAW1KIL6</accession>
<evidence type="ECO:0000313" key="4">
    <source>
        <dbReference type="Proteomes" id="UP001458880"/>
    </source>
</evidence>
<reference evidence="3 4" key="1">
    <citation type="journal article" date="2024" name="BMC Genomics">
        <title>De novo assembly and annotation of Popillia japonica's genome with initial clues to its potential as an invasive pest.</title>
        <authorList>
            <person name="Cucini C."/>
            <person name="Boschi S."/>
            <person name="Funari R."/>
            <person name="Cardaioli E."/>
            <person name="Iannotti N."/>
            <person name="Marturano G."/>
            <person name="Paoli F."/>
            <person name="Bruttini M."/>
            <person name="Carapelli A."/>
            <person name="Frati F."/>
            <person name="Nardi F."/>
        </authorList>
    </citation>
    <scope>NUCLEOTIDE SEQUENCE [LARGE SCALE GENOMIC DNA]</scope>
    <source>
        <strain evidence="3">DMR45628</strain>
    </source>
</reference>
<dbReference type="PANTHER" id="PTHR11485:SF29">
    <property type="entry name" value="TRANSFERRIN 2"/>
    <property type="match status" value="1"/>
</dbReference>
<dbReference type="PROSITE" id="PS51408">
    <property type="entry name" value="TRANSFERRIN_LIKE_4"/>
    <property type="match status" value="1"/>
</dbReference>
<dbReference type="SUPFAM" id="SSF53850">
    <property type="entry name" value="Periplasmic binding protein-like II"/>
    <property type="match status" value="2"/>
</dbReference>
<dbReference type="Pfam" id="PF00405">
    <property type="entry name" value="Transferrin"/>
    <property type="match status" value="2"/>
</dbReference>
<feature type="chain" id="PRO_5043373891" evidence="1">
    <location>
        <begin position="23"/>
        <end position="572"/>
    </location>
</feature>
<dbReference type="PRINTS" id="PR00422">
    <property type="entry name" value="TRANSFERRIN"/>
</dbReference>
<dbReference type="Gene3D" id="3.40.190.10">
    <property type="entry name" value="Periplasmic binding protein-like II"/>
    <property type="match status" value="3"/>
</dbReference>
<evidence type="ECO:0000259" key="2">
    <source>
        <dbReference type="PROSITE" id="PS51408"/>
    </source>
</evidence>
<comment type="caution">
    <text evidence="3">The sequence shown here is derived from an EMBL/GenBank/DDBJ whole genome shotgun (WGS) entry which is preliminary data.</text>
</comment>
<dbReference type="GO" id="GO:0005769">
    <property type="term" value="C:early endosome"/>
    <property type="evidence" value="ECO:0007669"/>
    <property type="project" value="TreeGrafter"/>
</dbReference>
<dbReference type="Proteomes" id="UP001458880">
    <property type="component" value="Unassembled WGS sequence"/>
</dbReference>
<proteinExistence type="predicted"/>
<dbReference type="InterPro" id="IPR001156">
    <property type="entry name" value="Transferrin-like_dom"/>
</dbReference>
<sequence>MGKQKQLCALIITLLCITESNSQKYTVCTTPQNLNACEQLNRSEDIKCVLRKNAVNCLLMVESGEASITSVTAEEIFLASSLTNNLIVLGEFIALANDRFSINPSSLTNNLIVLGEFIALANDRFSINQGEAADFETVVLMKDSSSIKGTRFCHPGIDINPMSPFILKEFEMQVLSQSDVDVCAGENSKSLTEYYIKSLRDFFGSSCRPGRWTIVNTTIDLELRQRYPQLLELCQSSAYQENQQYPFFQSLNCLLNGDGDVALTTLNTIKSYNLTQPEFLNNYTFYCRNGSRINATTGSCSWTKQPWSLVVGNKDVSTDLPLYLRNWFVLQPLDGSSDIQLSEKYVQSFKEVIFPDQLQYNDIQLSEKYVQSFKEVIFPDQLQYNINITFDTPNLETYVSAFRDRPTTENSRLCKSSVVLCVISAEEEKKCKWLQQAALNYGIQPVIDCVTKTNKLECLKAIQNNMADVTVVNSNITYTVNRIKSGPGGLDDFSNSSANHFDIPESAIGAQKSISKKTQLIERVINGVVWWFRYSFHIRAALCSDEFEVGRIDFISKRISINPSYWRLNGRY</sequence>
<feature type="domain" description="Transferrin-like" evidence="2">
    <location>
        <begin position="418"/>
        <end position="572"/>
    </location>
</feature>
<feature type="signal peptide" evidence="1">
    <location>
        <begin position="1"/>
        <end position="22"/>
    </location>
</feature>
<name>A0AAW1KIL6_POPJA</name>
<keyword evidence="4" id="KW-1185">Reference proteome</keyword>
<dbReference type="GO" id="GO:0005886">
    <property type="term" value="C:plasma membrane"/>
    <property type="evidence" value="ECO:0007669"/>
    <property type="project" value="TreeGrafter"/>
</dbReference>
<organism evidence="3 4">
    <name type="scientific">Popillia japonica</name>
    <name type="common">Japanese beetle</name>
    <dbReference type="NCBI Taxonomy" id="7064"/>
    <lineage>
        <taxon>Eukaryota</taxon>
        <taxon>Metazoa</taxon>
        <taxon>Ecdysozoa</taxon>
        <taxon>Arthropoda</taxon>
        <taxon>Hexapoda</taxon>
        <taxon>Insecta</taxon>
        <taxon>Pterygota</taxon>
        <taxon>Neoptera</taxon>
        <taxon>Endopterygota</taxon>
        <taxon>Coleoptera</taxon>
        <taxon>Polyphaga</taxon>
        <taxon>Scarabaeiformia</taxon>
        <taxon>Scarabaeidae</taxon>
        <taxon>Rutelinae</taxon>
        <taxon>Popillia</taxon>
    </lineage>
</organism>
<dbReference type="GO" id="GO:0055037">
    <property type="term" value="C:recycling endosome"/>
    <property type="evidence" value="ECO:0007669"/>
    <property type="project" value="TreeGrafter"/>
</dbReference>